<dbReference type="PANTHER" id="PTHR20661:SF0">
    <property type="entry name" value="PHOSPHATIDYLINOSITOL-GLYCAN BIOSYNTHESIS CLASS W PROTEIN"/>
    <property type="match status" value="1"/>
</dbReference>
<dbReference type="PANTHER" id="PTHR20661">
    <property type="entry name" value="PHOSPHATIDYLINOSITOL-GLYCAN BIOSYNTHESIS CLASS W PROTEIN"/>
    <property type="match status" value="1"/>
</dbReference>
<feature type="transmembrane region" description="Helical" evidence="5">
    <location>
        <begin position="190"/>
        <end position="208"/>
    </location>
</feature>
<comment type="subcellular location">
    <subcellularLocation>
        <location evidence="5">Endoplasmic reticulum membrane</location>
        <topology evidence="5">Multi-pass membrane protein</topology>
    </subcellularLocation>
    <subcellularLocation>
        <location evidence="1">Membrane</location>
        <topology evidence="1">Multi-pass membrane protein</topology>
    </subcellularLocation>
</comment>
<dbReference type="GO" id="GO:0005789">
    <property type="term" value="C:endoplasmic reticulum membrane"/>
    <property type="evidence" value="ECO:0007669"/>
    <property type="project" value="UniProtKB-SubCell"/>
</dbReference>
<feature type="transmembrane region" description="Helical" evidence="5">
    <location>
        <begin position="153"/>
        <end position="170"/>
    </location>
</feature>
<evidence type="ECO:0000256" key="2">
    <source>
        <dbReference type="ARBA" id="ARBA00022692"/>
    </source>
</evidence>
<organism evidence="7">
    <name type="scientific">Culicoides sonorensis</name>
    <name type="common">Biting midge</name>
    <dbReference type="NCBI Taxonomy" id="179676"/>
    <lineage>
        <taxon>Eukaryota</taxon>
        <taxon>Metazoa</taxon>
        <taxon>Ecdysozoa</taxon>
        <taxon>Arthropoda</taxon>
        <taxon>Hexapoda</taxon>
        <taxon>Insecta</taxon>
        <taxon>Pterygota</taxon>
        <taxon>Neoptera</taxon>
        <taxon>Endopterygota</taxon>
        <taxon>Diptera</taxon>
        <taxon>Nematocera</taxon>
        <taxon>Chironomoidea</taxon>
        <taxon>Ceratopogonidae</taxon>
        <taxon>Ceratopogoninae</taxon>
        <taxon>Culicoides</taxon>
        <taxon>Monoculicoides</taxon>
    </lineage>
</organism>
<comment type="similarity">
    <text evidence="5">Belongs to the PIGW family.</text>
</comment>
<feature type="transmembrane region" description="Helical" evidence="5">
    <location>
        <begin position="220"/>
        <end position="241"/>
    </location>
</feature>
<sequence length="484" mass="55628">MDFKEYKEYHESFMQNNNGTTAFHTFLTIVPSFFTTFLYTLAVATNTFTCISIPMQFLQEFVILVVPVIASVTILNDFMLQINIALLVVCLPLFIFHMKDRVHIEPFIQIPTRPMQYLTVGRSVVNLLTCLCILAVDFQIFPRNLAKTETFGYGLMDTGVGLYVMINGGVSAEARKQKHEKLTLMRVKKILIGTSPLIFLGLIRFFLVKEIDYQTHISEYGVHWNFFMTLASVKLFGSLLLEMLPSPKYAHYMAITCLCLHEMSLQLGLSQYVMNADVSRETSFINANREGIVSIPGYVSIYLLSIWLGSQIQFHGKDTIRPKELLNVVGKITFISFFLWKMIYVCDKMFGTSRRLANMGYCFWITSLGATMIVLFMLLEIFILFVKFDQKELNQGQNERKSESNANIKQLDRLKYVPLIFEAINYNALLFFLVANLMTGAVNLLFQTMLLSDVASLSIIGYYAFTLLMIMVFLYENNIKLKFW</sequence>
<feature type="transmembrane region" description="Helical" evidence="5">
    <location>
        <begin position="363"/>
        <end position="386"/>
    </location>
</feature>
<evidence type="ECO:0000256" key="3">
    <source>
        <dbReference type="ARBA" id="ARBA00022989"/>
    </source>
</evidence>
<reference evidence="7" key="2">
    <citation type="submission" date="2018-07" db="EMBL/GenBank/DDBJ databases">
        <authorList>
            <person name="Quirk P.G."/>
            <person name="Krulwich T.A."/>
        </authorList>
    </citation>
    <scope>NUCLEOTIDE SEQUENCE</scope>
</reference>
<protein>
    <recommendedName>
        <fullName evidence="5">Phosphatidylinositol-glycan biosynthesis class W protein</fullName>
        <ecNumber evidence="5">2.3.-.-</ecNumber>
    </recommendedName>
</protein>
<keyword evidence="5" id="KW-0012">Acyltransferase</keyword>
<name>A0A336LWF1_CULSO</name>
<dbReference type="EMBL" id="UFQT01000240">
    <property type="protein sequence ID" value="SSX22255.1"/>
    <property type="molecule type" value="Genomic_DNA"/>
</dbReference>
<dbReference type="VEuPathDB" id="VectorBase:CSON006408"/>
<feature type="transmembrane region" description="Helical" evidence="5">
    <location>
        <begin position="22"/>
        <end position="45"/>
    </location>
</feature>
<evidence type="ECO:0000256" key="1">
    <source>
        <dbReference type="ARBA" id="ARBA00004141"/>
    </source>
</evidence>
<dbReference type="InterPro" id="IPR009447">
    <property type="entry name" value="PIGW/GWT1"/>
</dbReference>
<dbReference type="Pfam" id="PF06423">
    <property type="entry name" value="GWT1"/>
    <property type="match status" value="1"/>
</dbReference>
<dbReference type="AlphaFoldDB" id="A0A336LWF1"/>
<feature type="transmembrane region" description="Helical" evidence="5">
    <location>
        <begin position="454"/>
        <end position="475"/>
    </location>
</feature>
<keyword evidence="5" id="KW-0808">Transferase</keyword>
<accession>A0A336LWF1</accession>
<gene>
    <name evidence="7" type="primary">CSON006408</name>
</gene>
<keyword evidence="2 5" id="KW-0812">Transmembrane</keyword>
<dbReference type="UniPathway" id="UPA00196"/>
<dbReference type="PIRSF" id="PIRSF017321">
    <property type="entry name" value="GWT1"/>
    <property type="match status" value="1"/>
</dbReference>
<evidence type="ECO:0000313" key="7">
    <source>
        <dbReference type="EMBL" id="SSX22255.1"/>
    </source>
</evidence>
<dbReference type="EMBL" id="UFQS01000240">
    <property type="protein sequence ID" value="SSX01878.1"/>
    <property type="molecule type" value="Genomic_DNA"/>
</dbReference>
<comment type="pathway">
    <text evidence="5">Glycolipid biosynthesis; glycosylphosphatidylinositol-anchor biosynthesis.</text>
</comment>
<feature type="transmembrane region" description="Helical" evidence="5">
    <location>
        <begin position="119"/>
        <end position="141"/>
    </location>
</feature>
<evidence type="ECO:0000256" key="5">
    <source>
        <dbReference type="RuleBase" id="RU280819"/>
    </source>
</evidence>
<dbReference type="OMA" id="GLYVMQP"/>
<feature type="transmembrane region" description="Helical" evidence="5">
    <location>
        <begin position="80"/>
        <end position="98"/>
    </location>
</feature>
<proteinExistence type="inferred from homology"/>
<feature type="transmembrane region" description="Helical" evidence="5">
    <location>
        <begin position="419"/>
        <end position="442"/>
    </location>
</feature>
<dbReference type="GO" id="GO:0032216">
    <property type="term" value="F:glucosaminyl-phosphatidylinositol O-acyltransferase activity"/>
    <property type="evidence" value="ECO:0007669"/>
    <property type="project" value="TreeGrafter"/>
</dbReference>
<evidence type="ECO:0000256" key="4">
    <source>
        <dbReference type="ARBA" id="ARBA00023136"/>
    </source>
</evidence>
<keyword evidence="5" id="KW-0256">Endoplasmic reticulum</keyword>
<reference evidence="6" key="1">
    <citation type="submission" date="2018-04" db="EMBL/GenBank/DDBJ databases">
        <authorList>
            <person name="Go L.Y."/>
            <person name="Mitchell J.A."/>
        </authorList>
    </citation>
    <scope>NUCLEOTIDE SEQUENCE</scope>
    <source>
        <tissue evidence="6">Whole organism</tissue>
    </source>
</reference>
<evidence type="ECO:0000313" key="6">
    <source>
        <dbReference type="EMBL" id="SSX01878.1"/>
    </source>
</evidence>
<feature type="transmembrane region" description="Helical" evidence="5">
    <location>
        <begin position="324"/>
        <end position="343"/>
    </location>
</feature>
<comment type="function">
    <text evidence="5">A acetyltransferase, which acetylates the inositol ring of phosphatidylinositol during biosynthesis of GPI-anchor.</text>
</comment>
<dbReference type="EC" id="2.3.-.-" evidence="5"/>
<keyword evidence="4 5" id="KW-0472">Membrane</keyword>
<keyword evidence="3 5" id="KW-1133">Transmembrane helix</keyword>
<keyword evidence="5" id="KW-0337">GPI-anchor biosynthesis</keyword>
<dbReference type="GO" id="GO:0006506">
    <property type="term" value="P:GPI anchor biosynthetic process"/>
    <property type="evidence" value="ECO:0007669"/>
    <property type="project" value="UniProtKB-UniPathway"/>
</dbReference>
<dbReference type="GO" id="GO:0072659">
    <property type="term" value="P:protein localization to plasma membrane"/>
    <property type="evidence" value="ECO:0007669"/>
    <property type="project" value="TreeGrafter"/>
</dbReference>
<feature type="transmembrane region" description="Helical" evidence="5">
    <location>
        <begin position="57"/>
        <end position="74"/>
    </location>
</feature>